<evidence type="ECO:0000256" key="3">
    <source>
        <dbReference type="ARBA" id="ARBA00022692"/>
    </source>
</evidence>
<evidence type="ECO:0000256" key="7">
    <source>
        <dbReference type="SAM" id="SignalP"/>
    </source>
</evidence>
<keyword evidence="3 6" id="KW-0812">Transmembrane</keyword>
<dbReference type="Gene3D" id="1.20.140.150">
    <property type="match status" value="1"/>
</dbReference>
<proteinExistence type="inferred from homology"/>
<gene>
    <name evidence="8" type="ORF">PODLI_1B001449</name>
</gene>
<dbReference type="InterPro" id="IPR050579">
    <property type="entry name" value="PMP-22/EMP/MP20-like"/>
</dbReference>
<dbReference type="Proteomes" id="UP001178461">
    <property type="component" value="Chromosome 8"/>
</dbReference>
<organism evidence="8 9">
    <name type="scientific">Podarcis lilfordi</name>
    <name type="common">Lilford's wall lizard</name>
    <dbReference type="NCBI Taxonomy" id="74358"/>
    <lineage>
        <taxon>Eukaryota</taxon>
        <taxon>Metazoa</taxon>
        <taxon>Chordata</taxon>
        <taxon>Craniata</taxon>
        <taxon>Vertebrata</taxon>
        <taxon>Euteleostomi</taxon>
        <taxon>Lepidosauria</taxon>
        <taxon>Squamata</taxon>
        <taxon>Bifurcata</taxon>
        <taxon>Unidentata</taxon>
        <taxon>Episquamata</taxon>
        <taxon>Laterata</taxon>
        <taxon>Lacertibaenia</taxon>
        <taxon>Lacertidae</taxon>
        <taxon>Podarcis</taxon>
    </lineage>
</organism>
<keyword evidence="4 6" id="KW-1133">Transmembrane helix</keyword>
<feature type="transmembrane region" description="Helical" evidence="6">
    <location>
        <begin position="107"/>
        <end position="128"/>
    </location>
</feature>
<name>A0AA35PDY8_9SAUR</name>
<protein>
    <submittedName>
        <fullName evidence="8">Protein NKG7-like</fullName>
    </submittedName>
</protein>
<evidence type="ECO:0000256" key="4">
    <source>
        <dbReference type="ARBA" id="ARBA00022989"/>
    </source>
</evidence>
<dbReference type="EMBL" id="OX395133">
    <property type="protein sequence ID" value="CAI5781222.1"/>
    <property type="molecule type" value="Genomic_DNA"/>
</dbReference>
<comment type="subcellular location">
    <subcellularLocation>
        <location evidence="1">Membrane</location>
        <topology evidence="1">Multi-pass membrane protein</topology>
    </subcellularLocation>
</comment>
<dbReference type="GO" id="GO:0005886">
    <property type="term" value="C:plasma membrane"/>
    <property type="evidence" value="ECO:0007669"/>
    <property type="project" value="TreeGrafter"/>
</dbReference>
<keyword evidence="9" id="KW-1185">Reference proteome</keyword>
<feature type="signal peptide" evidence="7">
    <location>
        <begin position="1"/>
        <end position="24"/>
    </location>
</feature>
<dbReference type="PANTHER" id="PTHR10671:SF108">
    <property type="entry name" value="CLAUDIN FAMILY PROTEIN-RELATED"/>
    <property type="match status" value="1"/>
</dbReference>
<evidence type="ECO:0000256" key="5">
    <source>
        <dbReference type="ARBA" id="ARBA00023136"/>
    </source>
</evidence>
<dbReference type="InterPro" id="IPR004032">
    <property type="entry name" value="PMP22_EMP_MP20"/>
</dbReference>
<dbReference type="Pfam" id="PF00822">
    <property type="entry name" value="PMP22_Claudin"/>
    <property type="match status" value="1"/>
</dbReference>
<keyword evidence="7" id="KW-0732">Signal</keyword>
<dbReference type="InterPro" id="IPR004031">
    <property type="entry name" value="PMP22/EMP/MP20/Claudin"/>
</dbReference>
<evidence type="ECO:0000256" key="2">
    <source>
        <dbReference type="ARBA" id="ARBA00006864"/>
    </source>
</evidence>
<evidence type="ECO:0000313" key="8">
    <source>
        <dbReference type="EMBL" id="CAI5781222.1"/>
    </source>
</evidence>
<dbReference type="AlphaFoldDB" id="A0AA35PDY8"/>
<evidence type="ECO:0000256" key="6">
    <source>
        <dbReference type="SAM" id="Phobius"/>
    </source>
</evidence>
<keyword evidence="5 6" id="KW-0472">Membrane</keyword>
<dbReference type="PROSITE" id="PS01221">
    <property type="entry name" value="PMP22_1"/>
    <property type="match status" value="1"/>
</dbReference>
<feature type="transmembrane region" description="Helical" evidence="6">
    <location>
        <begin position="69"/>
        <end position="95"/>
    </location>
</feature>
<feature type="transmembrane region" description="Helical" evidence="6">
    <location>
        <begin position="134"/>
        <end position="159"/>
    </location>
</feature>
<sequence>MHILQISTVVCAFISLLLLLIALGSDYWLQSDNANSGLWVACGPVFSIYTCYSPSINAVQGFYHATRAFMFFGMIAGAISCIGLCCNFFSFQLGFISKTKNSAKASLVAAGCVLIAMAIFTGRTAAAISSSTWYYGWSFGLGWATFPLFLITGGLAFALDRAVSTAA</sequence>
<reference evidence="8" key="1">
    <citation type="submission" date="2022-12" db="EMBL/GenBank/DDBJ databases">
        <authorList>
            <person name="Alioto T."/>
            <person name="Alioto T."/>
            <person name="Gomez Garrido J."/>
        </authorList>
    </citation>
    <scope>NUCLEOTIDE SEQUENCE</scope>
</reference>
<comment type="similarity">
    <text evidence="2">Belongs to the PMP-22/EMP/MP20 family.</text>
</comment>
<evidence type="ECO:0000313" key="9">
    <source>
        <dbReference type="Proteomes" id="UP001178461"/>
    </source>
</evidence>
<evidence type="ECO:0000256" key="1">
    <source>
        <dbReference type="ARBA" id="ARBA00004141"/>
    </source>
</evidence>
<accession>A0AA35PDY8</accession>
<dbReference type="PANTHER" id="PTHR10671">
    <property type="entry name" value="EPITHELIAL MEMBRANE PROTEIN-RELATED"/>
    <property type="match status" value="1"/>
</dbReference>
<feature type="chain" id="PRO_5041324412" evidence="7">
    <location>
        <begin position="25"/>
        <end position="167"/>
    </location>
</feature>